<accession>A0ABM8GGF5</accession>
<feature type="transmembrane region" description="Helical" evidence="2">
    <location>
        <begin position="245"/>
        <end position="265"/>
    </location>
</feature>
<feature type="transmembrane region" description="Helical" evidence="2">
    <location>
        <begin position="166"/>
        <end position="186"/>
    </location>
</feature>
<feature type="transmembrane region" description="Helical" evidence="2">
    <location>
        <begin position="111"/>
        <end position="130"/>
    </location>
</feature>
<feature type="transmembrane region" description="Helical" evidence="2">
    <location>
        <begin position="142"/>
        <end position="159"/>
    </location>
</feature>
<evidence type="ECO:0000313" key="3">
    <source>
        <dbReference type="EMBL" id="BDZ47446.1"/>
    </source>
</evidence>
<protein>
    <submittedName>
        <fullName evidence="3">Uncharacterized protein</fullName>
    </submittedName>
</protein>
<feature type="region of interest" description="Disordered" evidence="1">
    <location>
        <begin position="270"/>
        <end position="297"/>
    </location>
</feature>
<name>A0ABM8GGF5_9MICO</name>
<feature type="compositionally biased region" description="Low complexity" evidence="1">
    <location>
        <begin position="375"/>
        <end position="384"/>
    </location>
</feature>
<feature type="transmembrane region" description="Helical" evidence="2">
    <location>
        <begin position="221"/>
        <end position="239"/>
    </location>
</feature>
<keyword evidence="2" id="KW-0812">Transmembrane</keyword>
<feature type="transmembrane region" description="Helical" evidence="2">
    <location>
        <begin position="192"/>
        <end position="214"/>
    </location>
</feature>
<feature type="region of interest" description="Disordered" evidence="1">
    <location>
        <begin position="322"/>
        <end position="415"/>
    </location>
</feature>
<organism evidence="3 4">
    <name type="scientific">Naasia aerilata</name>
    <dbReference type="NCBI Taxonomy" id="1162966"/>
    <lineage>
        <taxon>Bacteria</taxon>
        <taxon>Bacillati</taxon>
        <taxon>Actinomycetota</taxon>
        <taxon>Actinomycetes</taxon>
        <taxon>Micrococcales</taxon>
        <taxon>Microbacteriaceae</taxon>
        <taxon>Naasia</taxon>
    </lineage>
</organism>
<feature type="region of interest" description="Disordered" evidence="1">
    <location>
        <begin position="81"/>
        <end position="101"/>
    </location>
</feature>
<evidence type="ECO:0000256" key="1">
    <source>
        <dbReference type="SAM" id="MobiDB-lite"/>
    </source>
</evidence>
<sequence>MTRPWTESVTTQLLATAICPRCRSANLADGACRTCGADLRGPEGAEVWEASLAAAEALRRREEAIDRLPTLSRAAAPAAAAPLGAPSAPTPATPVGAAPERPSSQVSVQSVLAAAGAGLFAVAAIVFTFFNPDLTDVPTRTVIVAAVTALFLGGSWLLARRGLQFSAESIGALGVVFVGLDVWSLADVAPPPIGGFLAGAIGTVIASAGLLWLARRSRIRVWLWSATIGFTIAPALLGYGLHSDWLAAAGEVAALAAALGMLALLPGWGGPSPRRSPPSASRSRSCRSWRSRSSPPVCRSCLRRTRRRTAWAGRPCSPPWVSLDSSPPVTLPGRSGASPRARSSWRPRPSSPSRPPCKIPSGTSRWSRWPPPWRARPCCSSDGSARSRRQRSAPALRRSRSSARCRRSPWPWVSS</sequence>
<dbReference type="RefSeq" id="WP_434017216.1">
    <property type="nucleotide sequence ID" value="NZ_AP027731.1"/>
</dbReference>
<keyword evidence="4" id="KW-1185">Reference proteome</keyword>
<feature type="compositionally biased region" description="Pro residues" evidence="1">
    <location>
        <begin position="349"/>
        <end position="358"/>
    </location>
</feature>
<dbReference type="EMBL" id="AP027731">
    <property type="protein sequence ID" value="BDZ47446.1"/>
    <property type="molecule type" value="Genomic_DNA"/>
</dbReference>
<feature type="compositionally biased region" description="Low complexity" evidence="1">
    <location>
        <begin position="332"/>
        <end position="348"/>
    </location>
</feature>
<keyword evidence="2" id="KW-0472">Membrane</keyword>
<proteinExistence type="predicted"/>
<evidence type="ECO:0000313" key="4">
    <source>
        <dbReference type="Proteomes" id="UP001321498"/>
    </source>
</evidence>
<keyword evidence="2" id="KW-1133">Transmembrane helix</keyword>
<reference evidence="4" key="1">
    <citation type="journal article" date="2019" name="Int. J. Syst. Evol. Microbiol.">
        <title>The Global Catalogue of Microorganisms (GCM) 10K type strain sequencing project: providing services to taxonomists for standard genome sequencing and annotation.</title>
        <authorList>
            <consortium name="The Broad Institute Genomics Platform"/>
            <consortium name="The Broad Institute Genome Sequencing Center for Infectious Disease"/>
            <person name="Wu L."/>
            <person name="Ma J."/>
        </authorList>
    </citation>
    <scope>NUCLEOTIDE SEQUENCE [LARGE SCALE GENOMIC DNA]</scope>
    <source>
        <strain evidence="4">NBRC 108725</strain>
    </source>
</reference>
<feature type="compositionally biased region" description="Basic residues" evidence="1">
    <location>
        <begin position="386"/>
        <end position="407"/>
    </location>
</feature>
<evidence type="ECO:0000256" key="2">
    <source>
        <dbReference type="SAM" id="Phobius"/>
    </source>
</evidence>
<feature type="compositionally biased region" description="Low complexity" evidence="1">
    <location>
        <begin position="270"/>
        <end position="283"/>
    </location>
</feature>
<gene>
    <name evidence="3" type="ORF">GCM10025866_33550</name>
</gene>
<dbReference type="Proteomes" id="UP001321498">
    <property type="component" value="Chromosome"/>
</dbReference>